<dbReference type="SUPFAM" id="SSF52317">
    <property type="entry name" value="Class I glutamine amidotransferase-like"/>
    <property type="match status" value="1"/>
</dbReference>
<dbReference type="Pfam" id="PF17676">
    <property type="entry name" value="Peptidase_S66C"/>
    <property type="match status" value="1"/>
</dbReference>
<dbReference type="InterPro" id="IPR040921">
    <property type="entry name" value="Peptidase_S66C"/>
</dbReference>
<feature type="domain" description="LD-carboxypeptidase C-terminal" evidence="7">
    <location>
        <begin position="156"/>
        <end position="261"/>
    </location>
</feature>
<dbReference type="GO" id="GO:0008236">
    <property type="term" value="F:serine-type peptidase activity"/>
    <property type="evidence" value="ECO:0007669"/>
    <property type="project" value="UniProtKB-KW"/>
</dbReference>
<dbReference type="SUPFAM" id="SSF141986">
    <property type="entry name" value="LD-carboxypeptidase A C-terminal domain-like"/>
    <property type="match status" value="1"/>
</dbReference>
<evidence type="ECO:0000313" key="8">
    <source>
        <dbReference type="EMBL" id="SEQ94780.1"/>
    </source>
</evidence>
<evidence type="ECO:0000256" key="2">
    <source>
        <dbReference type="ARBA" id="ARBA00022645"/>
    </source>
</evidence>
<keyword evidence="4" id="KW-0378">Hydrolase</keyword>
<dbReference type="STRING" id="137733.SAMN05421767_1126"/>
<dbReference type="PANTHER" id="PTHR30237">
    <property type="entry name" value="MURAMOYLTETRAPEPTIDE CARBOXYPEPTIDASE"/>
    <property type="match status" value="1"/>
</dbReference>
<name>A0A1H9K6M1_9LACT</name>
<keyword evidence="5" id="KW-0720">Serine protease</keyword>
<evidence type="ECO:0000256" key="4">
    <source>
        <dbReference type="ARBA" id="ARBA00022801"/>
    </source>
</evidence>
<evidence type="ECO:0000256" key="3">
    <source>
        <dbReference type="ARBA" id="ARBA00022670"/>
    </source>
</evidence>
<reference evidence="8 9" key="1">
    <citation type="submission" date="2016-10" db="EMBL/GenBank/DDBJ databases">
        <authorList>
            <person name="de Groot N.N."/>
        </authorList>
    </citation>
    <scope>NUCLEOTIDE SEQUENCE [LARGE SCALE GENOMIC DNA]</scope>
    <source>
        <strain evidence="8 9">DSM 15827</strain>
    </source>
</reference>
<dbReference type="Gene3D" id="3.40.50.10740">
    <property type="entry name" value="Class I glutamine amidotransferase-like"/>
    <property type="match status" value="1"/>
</dbReference>
<dbReference type="InterPro" id="IPR027461">
    <property type="entry name" value="Carboxypeptidase_A_C_sf"/>
</dbReference>
<evidence type="ECO:0000313" key="9">
    <source>
        <dbReference type="Proteomes" id="UP000198556"/>
    </source>
</evidence>
<keyword evidence="9" id="KW-1185">Reference proteome</keyword>
<dbReference type="PANTHER" id="PTHR30237:SF2">
    <property type="entry name" value="MUREIN TETRAPEPTIDE CARBOXYPEPTIDASE"/>
    <property type="match status" value="1"/>
</dbReference>
<dbReference type="AlphaFoldDB" id="A0A1H9K6M1"/>
<dbReference type="Proteomes" id="UP000198556">
    <property type="component" value="Unassembled WGS sequence"/>
</dbReference>
<comment type="similarity">
    <text evidence="1">Belongs to the peptidase S66 family.</text>
</comment>
<keyword evidence="2 8" id="KW-0121">Carboxypeptidase</keyword>
<dbReference type="RefSeq" id="WP_089746420.1">
    <property type="nucleotide sequence ID" value="NZ_FOGF01000012.1"/>
</dbReference>
<dbReference type="InterPro" id="IPR040449">
    <property type="entry name" value="Peptidase_S66_N"/>
</dbReference>
<feature type="domain" description="LD-carboxypeptidase N-terminal" evidence="6">
    <location>
        <begin position="16"/>
        <end position="122"/>
    </location>
</feature>
<dbReference type="EMBL" id="FOGF01000012">
    <property type="protein sequence ID" value="SEQ94780.1"/>
    <property type="molecule type" value="Genomic_DNA"/>
</dbReference>
<dbReference type="Gene3D" id="3.50.30.60">
    <property type="entry name" value="LD-carboxypeptidase A C-terminal domain-like"/>
    <property type="match status" value="1"/>
</dbReference>
<dbReference type="InterPro" id="IPR003507">
    <property type="entry name" value="S66_fam"/>
</dbReference>
<accession>A0A1H9K6M1</accession>
<gene>
    <name evidence="8" type="ORF">SAMN05421767_1126</name>
</gene>
<dbReference type="OrthoDB" id="9807329at2"/>
<dbReference type="InterPro" id="IPR029062">
    <property type="entry name" value="Class_I_gatase-like"/>
</dbReference>
<dbReference type="InterPro" id="IPR027478">
    <property type="entry name" value="LdcA_N"/>
</dbReference>
<evidence type="ECO:0000259" key="7">
    <source>
        <dbReference type="Pfam" id="PF17676"/>
    </source>
</evidence>
<sequence>MKKAVLVGMSNGKPLNQKRRVNQVVRELKAIDIFSEVIVDASVYINVRTGVTLEAEERANVLMDYLVDPSVGAIFDVSGGDMANTIVPYLDIKKIQKSKVHFFGYSDVSVLLNILTTKTDCTVWNFPVMTLAGPYHELQTERLRDVLQGNYQGPVILGGNIRCTLKLAGTPYWPDLVNQTLLIEAFSGSYEKVMSMLCQYEMIGAFKEASMVLVGRFTELEKANRKELIMEHLQRLANEYHFTVQETYQIGHIPNSIPVKYAKPHSSVR</sequence>
<proteinExistence type="inferred from homology"/>
<dbReference type="Pfam" id="PF02016">
    <property type="entry name" value="Peptidase_S66"/>
    <property type="match status" value="1"/>
</dbReference>
<evidence type="ECO:0000259" key="6">
    <source>
        <dbReference type="Pfam" id="PF02016"/>
    </source>
</evidence>
<evidence type="ECO:0000256" key="1">
    <source>
        <dbReference type="ARBA" id="ARBA00010233"/>
    </source>
</evidence>
<evidence type="ECO:0000256" key="5">
    <source>
        <dbReference type="ARBA" id="ARBA00022825"/>
    </source>
</evidence>
<dbReference type="GO" id="GO:0006508">
    <property type="term" value="P:proteolysis"/>
    <property type="evidence" value="ECO:0007669"/>
    <property type="project" value="UniProtKB-KW"/>
</dbReference>
<keyword evidence="3" id="KW-0645">Protease</keyword>
<organism evidence="8 9">
    <name type="scientific">Granulicatella balaenopterae</name>
    <dbReference type="NCBI Taxonomy" id="137733"/>
    <lineage>
        <taxon>Bacteria</taxon>
        <taxon>Bacillati</taxon>
        <taxon>Bacillota</taxon>
        <taxon>Bacilli</taxon>
        <taxon>Lactobacillales</taxon>
        <taxon>Carnobacteriaceae</taxon>
        <taxon>Granulicatella</taxon>
    </lineage>
</organism>
<protein>
    <submittedName>
        <fullName evidence="8">Muramoyltetrapeptide carboxypeptidase LdcA (Peptidoglycan recycling)</fullName>
    </submittedName>
</protein>
<dbReference type="GO" id="GO:0004180">
    <property type="term" value="F:carboxypeptidase activity"/>
    <property type="evidence" value="ECO:0007669"/>
    <property type="project" value="UniProtKB-KW"/>
</dbReference>